<dbReference type="EMBL" id="JAGSPJ010000004">
    <property type="protein sequence ID" value="MBR7800494.1"/>
    <property type="molecule type" value="Genomic_DNA"/>
</dbReference>
<gene>
    <name evidence="1" type="ORF">KDM90_10855</name>
</gene>
<proteinExistence type="predicted"/>
<dbReference type="Proteomes" id="UP000678545">
    <property type="component" value="Unassembled WGS sequence"/>
</dbReference>
<dbReference type="AlphaFoldDB" id="A0A941ICR9"/>
<evidence type="ECO:0000313" key="2">
    <source>
        <dbReference type="Proteomes" id="UP000678545"/>
    </source>
</evidence>
<name>A0A941ICR9_9BURK</name>
<keyword evidence="2" id="KW-1185">Reference proteome</keyword>
<organism evidence="1 2">
    <name type="scientific">Undibacterium fentianense</name>
    <dbReference type="NCBI Taxonomy" id="2828728"/>
    <lineage>
        <taxon>Bacteria</taxon>
        <taxon>Pseudomonadati</taxon>
        <taxon>Pseudomonadota</taxon>
        <taxon>Betaproteobacteria</taxon>
        <taxon>Burkholderiales</taxon>
        <taxon>Oxalobacteraceae</taxon>
        <taxon>Undibacterium</taxon>
    </lineage>
</organism>
<reference evidence="1" key="1">
    <citation type="submission" date="2021-04" db="EMBL/GenBank/DDBJ databases">
        <title>novel species isolated from subtropical streams in China.</title>
        <authorList>
            <person name="Lu H."/>
        </authorList>
    </citation>
    <scope>NUCLEOTIDE SEQUENCE</scope>
    <source>
        <strain evidence="1">FT137W</strain>
    </source>
</reference>
<dbReference type="RefSeq" id="WP_212675625.1">
    <property type="nucleotide sequence ID" value="NZ_JAGSPJ010000004.1"/>
</dbReference>
<comment type="caution">
    <text evidence="1">The sequence shown here is derived from an EMBL/GenBank/DDBJ whole genome shotgun (WGS) entry which is preliminary data.</text>
</comment>
<protein>
    <submittedName>
        <fullName evidence="1">Uncharacterized protein</fullName>
    </submittedName>
</protein>
<sequence length="231" mass="25113">MSPSQTIGMLFVSTGILAGCANNIHPVAVSNDKLEIKKMTSCARPIGTIFIRESDALPSYRQIYNAAGNTSNYGHLESLVPLARAALQTRGCFTVIDAPKSNDWNNSQQASARYRLNIERAMLDDSGDFTTDELGRRKRVSLNPGISVTKALFGSRLITSVISVTITDSTTGTVYRGIGRASTQENYTSMPEVHELSTLAMGRIVPGDGDLLSAAMLFSIDRAVDEYRKTR</sequence>
<accession>A0A941ICR9</accession>
<evidence type="ECO:0000313" key="1">
    <source>
        <dbReference type="EMBL" id="MBR7800494.1"/>
    </source>
</evidence>